<feature type="transmembrane region" description="Helical" evidence="6">
    <location>
        <begin position="70"/>
        <end position="94"/>
    </location>
</feature>
<name>A0A4R6LYT4_9FIRM</name>
<proteinExistence type="predicted"/>
<feature type="domain" description="Na+/H+ antiporter NhaC-like C-terminal" evidence="7">
    <location>
        <begin position="158"/>
        <end position="392"/>
    </location>
</feature>
<evidence type="ECO:0000256" key="6">
    <source>
        <dbReference type="SAM" id="Phobius"/>
    </source>
</evidence>
<keyword evidence="4 6" id="KW-1133">Transmembrane helix</keyword>
<keyword evidence="2" id="KW-1003">Cell membrane</keyword>
<comment type="caution">
    <text evidence="8">The sequence shown here is derived from an EMBL/GenBank/DDBJ whole genome shotgun (WGS) entry which is preliminary data.</text>
</comment>
<feature type="transmembrane region" description="Helical" evidence="6">
    <location>
        <begin position="325"/>
        <end position="347"/>
    </location>
</feature>
<evidence type="ECO:0000259" key="7">
    <source>
        <dbReference type="Pfam" id="PF03553"/>
    </source>
</evidence>
<evidence type="ECO:0000313" key="8">
    <source>
        <dbReference type="EMBL" id="TDO94038.1"/>
    </source>
</evidence>
<dbReference type="Pfam" id="PF03553">
    <property type="entry name" value="Na_H_antiporter"/>
    <property type="match status" value="1"/>
</dbReference>
<feature type="transmembrane region" description="Helical" evidence="6">
    <location>
        <begin position="196"/>
        <end position="214"/>
    </location>
</feature>
<dbReference type="PANTHER" id="PTHR43478:SF1">
    <property type="entry name" value="NA+_H+ ANTIPORTER NHAC-LIKE C-TERMINAL DOMAIN-CONTAINING PROTEIN"/>
    <property type="match status" value="1"/>
</dbReference>
<evidence type="ECO:0000256" key="5">
    <source>
        <dbReference type="ARBA" id="ARBA00023136"/>
    </source>
</evidence>
<dbReference type="GO" id="GO:0005886">
    <property type="term" value="C:plasma membrane"/>
    <property type="evidence" value="ECO:0007669"/>
    <property type="project" value="UniProtKB-SubCell"/>
</dbReference>
<evidence type="ECO:0000313" key="9">
    <source>
        <dbReference type="Proteomes" id="UP000295064"/>
    </source>
</evidence>
<gene>
    <name evidence="8" type="ORF">DFR79_1043</name>
</gene>
<dbReference type="EMBL" id="SNWX01000004">
    <property type="protein sequence ID" value="TDO94038.1"/>
    <property type="molecule type" value="Genomic_DNA"/>
</dbReference>
<evidence type="ECO:0000256" key="4">
    <source>
        <dbReference type="ARBA" id="ARBA00022989"/>
    </source>
</evidence>
<dbReference type="RefSeq" id="WP_279512860.1">
    <property type="nucleotide sequence ID" value="NZ_SNWX01000004.1"/>
</dbReference>
<sequence length="433" mass="46546">MEYGFWSLLPPVIAILLALTTKQVFISLILGIFSGTLILTDWSLFAAINMTLEEIVAIFSEAWITKTIMFSFLVGGLITVISASGGVQGFIDYLTKKRNIVKDKKGALLLAYITGLVIFIESSITILVSGTVARPLTDKFKVSREKLAYVCDSTSAPVCALIPLNGWGAMLMGVIGVQVANGVIEGNPAALLARSIPFQFYSIIAVIAVGYYIMTGKDWGPMAKAEKRATETGMLLREGATPMVSEEATATPPKEGVIPDMWNMILPIVVLIAMMPIGLYITGEGNILQGSGSTSVFWAVITAVTFAGFLYVLKGIMNLKEYIDYVYQGIGAIVPVAILLITAFAIGNVIGYLETGQYMASLVEGRVIGAFGPAIVFIMASAMAFATGTSLGNLWHYDADWNSDGCCSGSSSVSDNWGCDFRRNYGRSLFTDF</sequence>
<evidence type="ECO:0000256" key="1">
    <source>
        <dbReference type="ARBA" id="ARBA00004651"/>
    </source>
</evidence>
<feature type="transmembrane region" description="Helical" evidence="6">
    <location>
        <begin position="295"/>
        <end position="313"/>
    </location>
</feature>
<reference evidence="8 9" key="1">
    <citation type="submission" date="2019-03" db="EMBL/GenBank/DDBJ databases">
        <title>Subsurface microbial communities from deep shales in Ohio and West Virginia, USA.</title>
        <authorList>
            <person name="Wrighton K."/>
        </authorList>
    </citation>
    <scope>NUCLEOTIDE SEQUENCE [LARGE SCALE GENOMIC DNA]</scope>
    <source>
        <strain evidence="8 9">MA284_T2</strain>
    </source>
</reference>
<accession>A0A4R6LYT4</accession>
<keyword evidence="3 6" id="KW-0812">Transmembrane</keyword>
<organism evidence="8 9">
    <name type="scientific">Halanaerobium saccharolyticum</name>
    <dbReference type="NCBI Taxonomy" id="43595"/>
    <lineage>
        <taxon>Bacteria</taxon>
        <taxon>Bacillati</taxon>
        <taxon>Bacillota</taxon>
        <taxon>Clostridia</taxon>
        <taxon>Halanaerobiales</taxon>
        <taxon>Halanaerobiaceae</taxon>
        <taxon>Halanaerobium</taxon>
    </lineage>
</organism>
<dbReference type="AlphaFoldDB" id="A0A4R6LYT4"/>
<feature type="transmembrane region" description="Helical" evidence="6">
    <location>
        <begin position="106"/>
        <end position="128"/>
    </location>
</feature>
<comment type="subcellular location">
    <subcellularLocation>
        <location evidence="1">Cell membrane</location>
        <topology evidence="1">Multi-pass membrane protein</topology>
    </subcellularLocation>
</comment>
<dbReference type="InterPro" id="IPR018461">
    <property type="entry name" value="Na/H_Antiport_NhaC-like_C"/>
</dbReference>
<dbReference type="Proteomes" id="UP000295064">
    <property type="component" value="Unassembled WGS sequence"/>
</dbReference>
<feature type="transmembrane region" description="Helical" evidence="6">
    <location>
        <begin position="367"/>
        <end position="386"/>
    </location>
</feature>
<protein>
    <submittedName>
        <fullName evidence="8">Transporter (NhaC family)</fullName>
    </submittedName>
</protein>
<keyword evidence="5 6" id="KW-0472">Membrane</keyword>
<feature type="transmembrane region" description="Helical" evidence="6">
    <location>
        <begin position="264"/>
        <end position="283"/>
    </location>
</feature>
<evidence type="ECO:0000256" key="2">
    <source>
        <dbReference type="ARBA" id="ARBA00022475"/>
    </source>
</evidence>
<evidence type="ECO:0000256" key="3">
    <source>
        <dbReference type="ARBA" id="ARBA00022692"/>
    </source>
</evidence>
<dbReference type="PANTHER" id="PTHR43478">
    <property type="entry name" value="NA+/H+ ANTIPORTER-RELATED"/>
    <property type="match status" value="1"/>
</dbReference>